<accession>A0A5B8RUJ0</accession>
<dbReference type="EMBL" id="CP042344">
    <property type="protein sequence ID" value="QEA13181.1"/>
    <property type="molecule type" value="Genomic_DNA"/>
</dbReference>
<dbReference type="AlphaFoldDB" id="A0A5B8RUJ0"/>
<name>A0A5B8RUJ0_9BURK</name>
<sequence length="91" mass="9353">MTASVSPGSAGGGVVSFDSIAQALGAVTDNAETNLRAKIDKINSAGDGNVSQADMLMLQADLQKWSMMIQLQSTITKELGDALKGIIQKAG</sequence>
<dbReference type="KEGG" id="cof:FOZ74_09140"/>
<dbReference type="SUPFAM" id="SSF140129">
    <property type="entry name" value="MxiH-like"/>
    <property type="match status" value="1"/>
</dbReference>
<dbReference type="GO" id="GO:0015031">
    <property type="term" value="P:protein transport"/>
    <property type="evidence" value="ECO:0007669"/>
    <property type="project" value="InterPro"/>
</dbReference>
<dbReference type="RefSeq" id="WP_146912773.1">
    <property type="nucleotide sequence ID" value="NZ_CP042344.1"/>
</dbReference>
<dbReference type="InterPro" id="IPR037203">
    <property type="entry name" value="T3SS_needle-like_sf"/>
</dbReference>
<dbReference type="Gene3D" id="1.20.58.90">
    <property type="match status" value="1"/>
</dbReference>
<gene>
    <name evidence="1" type="ORF">FOZ74_09140</name>
</gene>
<evidence type="ECO:0000313" key="1">
    <source>
        <dbReference type="EMBL" id="QEA13181.1"/>
    </source>
</evidence>
<organism evidence="1 2">
    <name type="scientific">Comamonas flocculans</name>
    <dbReference type="NCBI Taxonomy" id="2597701"/>
    <lineage>
        <taxon>Bacteria</taxon>
        <taxon>Pseudomonadati</taxon>
        <taxon>Pseudomonadota</taxon>
        <taxon>Betaproteobacteria</taxon>
        <taxon>Burkholderiales</taxon>
        <taxon>Comamonadaceae</taxon>
        <taxon>Comamonas</taxon>
    </lineage>
</organism>
<proteinExistence type="predicted"/>
<dbReference type="OrthoDB" id="9155301at2"/>
<keyword evidence="2" id="KW-1185">Reference proteome</keyword>
<reference evidence="1 2" key="1">
    <citation type="submission" date="2019-07" db="EMBL/GenBank/DDBJ databases">
        <title>Complete genome sequence of Comamonas sp. NLF 7-7 isolated from livestock.</title>
        <authorList>
            <person name="Kim D.H."/>
            <person name="Kim J.G."/>
        </authorList>
    </citation>
    <scope>NUCLEOTIDE SEQUENCE [LARGE SCALE GENOMIC DNA]</scope>
    <source>
        <strain evidence="1 2">NLF 7-7</strain>
    </source>
</reference>
<dbReference type="Proteomes" id="UP000321199">
    <property type="component" value="Chromosome"/>
</dbReference>
<protein>
    <submittedName>
        <fullName evidence="1">Type III secretion protein</fullName>
    </submittedName>
</protein>
<dbReference type="Pfam" id="PF09392">
    <property type="entry name" value="T3SS_needle_F"/>
    <property type="match status" value="1"/>
</dbReference>
<dbReference type="InterPro" id="IPR021123">
    <property type="entry name" value="T3SS_needle-like"/>
</dbReference>
<evidence type="ECO:0000313" key="2">
    <source>
        <dbReference type="Proteomes" id="UP000321199"/>
    </source>
</evidence>